<name>A0ABQ6GHB9_9BACL</name>
<organism evidence="3 4">
    <name type="scientific">Paenibacillus glycanilyticus</name>
    <dbReference type="NCBI Taxonomy" id="126569"/>
    <lineage>
        <taxon>Bacteria</taxon>
        <taxon>Bacillati</taxon>
        <taxon>Bacillota</taxon>
        <taxon>Bacilli</taxon>
        <taxon>Bacillales</taxon>
        <taxon>Paenibacillaceae</taxon>
        <taxon>Paenibacillus</taxon>
    </lineage>
</organism>
<sequence length="550" mass="60523">MKYGSNKSKAAALAAVTALTVVLSACSGSQSNNNEAAVSPENTGNAGAAETPADGKIVAEPLTLTDFVQMSGNPAPGMKSFNDMAAYKETEKLTGIHIDFQHPTVGQEKNQFNLLMSSGKYPDIIEWGWGDYPGGGVGAMNAGVIIPLNDYIEKYAPNLSKLLADNPDIRKDVSTDDGRIYAFPFLRSDSYLRTYQGLAIRQDWLDAVGMQMPTTIDEWHTVLRAFKEKDPNGNGKPDEIPLLIAKDTLLNFSNVFLNAWGTTGRFNLQDGKVVFGPVQPAYKEFLQTMRSWYEEGLIDRDYAGTDGKQKDAKWTGDLLGASELAVGGGIGKYTTAMAAKNPKFNLAGAPYPTLNKGDKPVLGQREPIFNGVGAAITKDNKHVVETVKWLDFKYGEQGHMLFNFGVEGKSYEMKDGFPTYTDEIMKNPDGMSFATAIGQYAVPFGGPFVQDKRYQEQNASLPQQKEALNTWMAVDNDGLLPPLTFTNEESSRLAAIMADVNTYRDEMFDKFVMGTEPLDRFDNFVKTIQGMGIQEALEIEQAAYDRYLKR</sequence>
<evidence type="ECO:0000313" key="3">
    <source>
        <dbReference type="EMBL" id="GLX70092.1"/>
    </source>
</evidence>
<dbReference type="RefSeq" id="WP_284240867.1">
    <property type="nucleotide sequence ID" value="NZ_BSSQ01000017.1"/>
</dbReference>
<feature type="chain" id="PRO_5047087124" evidence="2">
    <location>
        <begin position="26"/>
        <end position="550"/>
    </location>
</feature>
<evidence type="ECO:0000313" key="4">
    <source>
        <dbReference type="Proteomes" id="UP001157114"/>
    </source>
</evidence>
<dbReference type="Proteomes" id="UP001157114">
    <property type="component" value="Unassembled WGS sequence"/>
</dbReference>
<proteinExistence type="predicted"/>
<feature type="compositionally biased region" description="Polar residues" evidence="1">
    <location>
        <begin position="30"/>
        <end position="45"/>
    </location>
</feature>
<dbReference type="Gene3D" id="3.40.190.10">
    <property type="entry name" value="Periplasmic binding protein-like II"/>
    <property type="match status" value="2"/>
</dbReference>
<feature type="region of interest" description="Disordered" evidence="1">
    <location>
        <begin position="30"/>
        <end position="51"/>
    </location>
</feature>
<reference evidence="3 4" key="1">
    <citation type="submission" date="2023-03" db="EMBL/GenBank/DDBJ databases">
        <title>Draft genome sequence of the bacteria which degrade cell wall of Tricholomamatutake.</title>
        <authorList>
            <person name="Konishi Y."/>
            <person name="Fukuta Y."/>
            <person name="Shirasaka N."/>
        </authorList>
    </citation>
    <scope>NUCLEOTIDE SEQUENCE [LARGE SCALE GENOMIC DNA]</scope>
    <source>
        <strain evidence="4">mu1</strain>
    </source>
</reference>
<gene>
    <name evidence="3" type="ORF">MU1_44380</name>
</gene>
<dbReference type="PANTHER" id="PTHR43649">
    <property type="entry name" value="ARABINOSE-BINDING PROTEIN-RELATED"/>
    <property type="match status" value="1"/>
</dbReference>
<feature type="signal peptide" evidence="2">
    <location>
        <begin position="1"/>
        <end position="25"/>
    </location>
</feature>
<comment type="caution">
    <text evidence="3">The sequence shown here is derived from an EMBL/GenBank/DDBJ whole genome shotgun (WGS) entry which is preliminary data.</text>
</comment>
<evidence type="ECO:0000256" key="2">
    <source>
        <dbReference type="SAM" id="SignalP"/>
    </source>
</evidence>
<keyword evidence="2" id="KW-0732">Signal</keyword>
<dbReference type="InterPro" id="IPR050490">
    <property type="entry name" value="Bact_solute-bd_prot1"/>
</dbReference>
<dbReference type="SUPFAM" id="SSF53850">
    <property type="entry name" value="Periplasmic binding protein-like II"/>
    <property type="match status" value="1"/>
</dbReference>
<dbReference type="PROSITE" id="PS51257">
    <property type="entry name" value="PROKAR_LIPOPROTEIN"/>
    <property type="match status" value="1"/>
</dbReference>
<dbReference type="PANTHER" id="PTHR43649:SF17">
    <property type="entry name" value="ABC TRANSPORTER SOLUTE BINDING PROTEIN-SUGAR TRANSPORT"/>
    <property type="match status" value="1"/>
</dbReference>
<evidence type="ECO:0000256" key="1">
    <source>
        <dbReference type="SAM" id="MobiDB-lite"/>
    </source>
</evidence>
<keyword evidence="4" id="KW-1185">Reference proteome</keyword>
<protein>
    <submittedName>
        <fullName evidence="3">Sugar ABC transporter permease</fullName>
    </submittedName>
</protein>
<dbReference type="EMBL" id="BSSQ01000017">
    <property type="protein sequence ID" value="GLX70092.1"/>
    <property type="molecule type" value="Genomic_DNA"/>
</dbReference>
<accession>A0ABQ6GHB9</accession>